<sequence>MIDPETGWLYYSKVFGFFSSPPAIFPKNFFTLCKIGSIVSKRILIGVGTFFLLVIGTALLLPRFIDWNAYKNIITEQVRAQTGRTMDIRGDLSVRLLPSPALTMQDVRVRNIEGAHDADMVRLSSLEVNVALLPLFHGEVQVRNVRLVDPVISLESLADGRNNWTLAPAPASPRGGQAPTVAQAPAVAPSGGGAALVDRTPAVRLDNFVIANATIIYRRGAQVRRIDGFNARITMGSLKGPFDSAGDFTYQGKALHYEVSLGKTVADRTLPLNLTVTLPGDGRIQASGAIVGLNEQPRFKGKVKFDGQDAYAVSHALAPSATLPSMLAQPFSLEGEITASAQGVEAPTIALALGTTKAKVGLSLNTGKTTTFKIDIRADQIALDTWLALKPGTPASSGTQTGSDTRTGDSAITGGGGAPIVLAIPNQKTPPSPKASALNGVSGALTLSIDTIAYRDAIVSNTAVQAHLEQGKITLSRLSALLPGAGEISLSGVAAVAGPVRFDGNVSALVNDPRTLASWLGVTLPEGVRRQAHRINLRGQIQATPREITVSGVDMALDRTHIRGGITLALRKRLAFGASVTIDRLDLDGILGDAAVGTGGGVARAKASTPSTGTPGASKPENGALQGLKAWSAMGVLKTFDANARAQVKELIYRGETVRNIFFDGSLVDGALTIRKAGIENVAGASAQISGTLSGFGGILDTKNVSLSVNAADSARFAHLLGVGAGVPPTLGKVAIVGRIDGSVLAPSLDLNVSAAGARLNVNGKASALPVGALFDGEAHFVADDTPNVLRRLSGGFTPSGPLGKTDMRTRVIVSKNVLAFSKIQGQVGGVDLSGQIQVAMEGARPIINGALSSGAIAVPRFLPPSVVKKASLSLFEVLARLDRENARMPIVKAAAGDSGGVAVAAIDPRWSKKPMDLSVLGRFDANLQLTSTALEFEKYRLDNLSAEVSLKDGLVQGKKISGVFFGGPLNATVRLNGAAIPTVSATFSIKDADVNRIVRAVAAKDLANGKLTFDATINSRGGSSADLVSALAGKGAIKLNRLDVKRGGSGSALSGVMGLLATMNQLGGGAADRIADASATFVIAKGVARTDDFALTSGIGDGHAKGTVDLPQWRIDIAGAMAVKPNIVTALLSKRGTGVQTVPFSIKGVLDAPDVTVDTSSLTGKTVLPPALDKVLKKKGLGKILQQLEPAPAPGNAPAQPQQAPANTPIKPKDLLRGILEGVIK</sequence>
<name>A0A4R3J7T5_9PROT</name>
<evidence type="ECO:0000313" key="5">
    <source>
        <dbReference type="Proteomes" id="UP000295304"/>
    </source>
</evidence>
<dbReference type="EMBL" id="SLZW01000009">
    <property type="protein sequence ID" value="TCS60966.1"/>
    <property type="molecule type" value="Genomic_DNA"/>
</dbReference>
<keyword evidence="2" id="KW-1133">Transmembrane helix</keyword>
<dbReference type="AlphaFoldDB" id="A0A4R3J7T5"/>
<evidence type="ECO:0000313" key="4">
    <source>
        <dbReference type="EMBL" id="TCS60966.1"/>
    </source>
</evidence>
<gene>
    <name evidence="4" type="ORF">EDD55_109127</name>
</gene>
<evidence type="ECO:0000259" key="3">
    <source>
        <dbReference type="Pfam" id="PF05170"/>
    </source>
</evidence>
<dbReference type="GO" id="GO:0005886">
    <property type="term" value="C:plasma membrane"/>
    <property type="evidence" value="ECO:0007669"/>
    <property type="project" value="TreeGrafter"/>
</dbReference>
<keyword evidence="5" id="KW-1185">Reference proteome</keyword>
<feature type="region of interest" description="Disordered" evidence="1">
    <location>
        <begin position="1190"/>
        <end position="1212"/>
    </location>
</feature>
<organism evidence="4 5">
    <name type="scientific">Varunaivibrio sulfuroxidans</name>
    <dbReference type="NCBI Taxonomy" id="1773489"/>
    <lineage>
        <taxon>Bacteria</taxon>
        <taxon>Pseudomonadati</taxon>
        <taxon>Pseudomonadota</taxon>
        <taxon>Alphaproteobacteria</taxon>
        <taxon>Rhodospirillales</taxon>
        <taxon>Magnetovibrionaceae</taxon>
        <taxon>Varunaivibrio</taxon>
    </lineage>
</organism>
<keyword evidence="2" id="KW-0472">Membrane</keyword>
<reference evidence="4 5" key="1">
    <citation type="submission" date="2019-03" db="EMBL/GenBank/DDBJ databases">
        <title>Genomic Encyclopedia of Type Strains, Phase IV (KMG-IV): sequencing the most valuable type-strain genomes for metagenomic binning, comparative biology and taxonomic classification.</title>
        <authorList>
            <person name="Goeker M."/>
        </authorList>
    </citation>
    <scope>NUCLEOTIDE SEQUENCE [LARGE SCALE GENOMIC DNA]</scope>
    <source>
        <strain evidence="4 5">DSM 101688</strain>
    </source>
</reference>
<feature type="domain" description="AsmA" evidence="3">
    <location>
        <begin position="43"/>
        <end position="274"/>
    </location>
</feature>
<dbReference type="InterPro" id="IPR052894">
    <property type="entry name" value="AsmA-related"/>
</dbReference>
<dbReference type="PANTHER" id="PTHR30441">
    <property type="entry name" value="DUF748 DOMAIN-CONTAINING PROTEIN"/>
    <property type="match status" value="1"/>
</dbReference>
<feature type="compositionally biased region" description="Low complexity" evidence="1">
    <location>
        <begin position="1190"/>
        <end position="1208"/>
    </location>
</feature>
<evidence type="ECO:0000256" key="1">
    <source>
        <dbReference type="SAM" id="MobiDB-lite"/>
    </source>
</evidence>
<protein>
    <submittedName>
        <fullName evidence="4">AsmA-like protein</fullName>
    </submittedName>
</protein>
<evidence type="ECO:0000256" key="2">
    <source>
        <dbReference type="SAM" id="Phobius"/>
    </source>
</evidence>
<dbReference type="Pfam" id="PF05170">
    <property type="entry name" value="AsmA"/>
    <property type="match status" value="2"/>
</dbReference>
<feature type="domain" description="AsmA" evidence="3">
    <location>
        <begin position="893"/>
        <end position="1092"/>
    </location>
</feature>
<feature type="region of interest" description="Disordered" evidence="1">
    <location>
        <begin position="392"/>
        <end position="411"/>
    </location>
</feature>
<dbReference type="InterPro" id="IPR007844">
    <property type="entry name" value="AsmA"/>
</dbReference>
<keyword evidence="2" id="KW-0812">Transmembrane</keyword>
<comment type="caution">
    <text evidence="4">The sequence shown here is derived from an EMBL/GenBank/DDBJ whole genome shotgun (WGS) entry which is preliminary data.</text>
</comment>
<dbReference type="PANTHER" id="PTHR30441:SF4">
    <property type="entry name" value="PROTEIN ASMA"/>
    <property type="match status" value="1"/>
</dbReference>
<dbReference type="GO" id="GO:0090313">
    <property type="term" value="P:regulation of protein targeting to membrane"/>
    <property type="evidence" value="ECO:0007669"/>
    <property type="project" value="TreeGrafter"/>
</dbReference>
<accession>A0A4R3J7T5</accession>
<proteinExistence type="predicted"/>
<feature type="compositionally biased region" description="Polar residues" evidence="1">
    <location>
        <begin position="394"/>
        <end position="410"/>
    </location>
</feature>
<dbReference type="Proteomes" id="UP000295304">
    <property type="component" value="Unassembled WGS sequence"/>
</dbReference>
<feature type="transmembrane region" description="Helical" evidence="2">
    <location>
        <begin position="43"/>
        <end position="65"/>
    </location>
</feature>